<reference evidence="2 3" key="1">
    <citation type="submission" date="2020-08" db="EMBL/GenBank/DDBJ databases">
        <title>Draft genome sequence of Parasphingopyxis sp. GrpM-11.</title>
        <authorList>
            <person name="Oh J."/>
            <person name="Roh D.-H."/>
        </authorList>
    </citation>
    <scope>NUCLEOTIDE SEQUENCE [LARGE SCALE GENOMIC DNA]</scope>
    <source>
        <strain evidence="2 3">GrpM-11</strain>
    </source>
</reference>
<dbReference type="InterPro" id="IPR043834">
    <property type="entry name" value="REC"/>
</dbReference>
<feature type="domain" description="Response receiver" evidence="1">
    <location>
        <begin position="17"/>
        <end position="160"/>
    </location>
</feature>
<evidence type="ECO:0000313" key="2">
    <source>
        <dbReference type="EMBL" id="MBC2777126.1"/>
    </source>
</evidence>
<accession>A0A842HVK1</accession>
<keyword evidence="3" id="KW-1185">Reference proteome</keyword>
<comment type="caution">
    <text evidence="2">The sequence shown here is derived from an EMBL/GenBank/DDBJ whole genome shotgun (WGS) entry which is preliminary data.</text>
</comment>
<name>A0A842HVK1_9SPHN</name>
<evidence type="ECO:0000313" key="3">
    <source>
        <dbReference type="Proteomes" id="UP000564378"/>
    </source>
</evidence>
<protein>
    <recommendedName>
        <fullName evidence="1">Response receiver domain-containing protein</fullName>
    </recommendedName>
</protein>
<sequence length="635" mass="71721">MNDTYASFIEKAFIDPIRSVLIVDDQYPTIDGTLAAAINKEWHQEDWEHHAKDVELVISEFRGAGRPYLLDIHDPSLISGKDADQRPKLATEVSKEQEPDVAEHLHQTDLLILDYNLEPGNDEDGSLAISIARSILKNAHFNLCVIHTNKELDEVFPEVLIGLLHPDPDFADPETLLDANRRFENSDKYDPGRDPGVGPALKALVSKEIYFRARSEGLDPFVIDGGAGARFVQILRDYGVSEEDWRTFVAGAFDDFQNDETNGLSDTDLRIAAWNEGRNGSPPWIRSDFGFLAFTKKKEGPLLKTLREALSSWGPRPSRLLATMVRAEIDEHGIEVQDRMLGDSYAAANWYLRLVKDKTSARSFLIDETVRRHTEQLLAEILPRVSKFMNELIEADEATLEDEGKLAGADAVEPVPIKSGAYLRLVDKRFGIDLSINEKMDRAIRDHNVFVCSMPVTGWHLQTGHVLKINDAYWCCLSPICDLVPGQGKNDAPDSFDGWKRFTAVWMDEVEMATALKKVNSNRYVFLRTRSGEQEPYQAFKIVDGSSDNPVWSTFYADDDGRLFWPEERSQSPLPLSIRRLERKLPKKDSESGNFEFAVREATVVAQLRYEYALNLLQTLGGSITRIGLDFQKKS</sequence>
<dbReference type="Pfam" id="PF19192">
    <property type="entry name" value="Response_reg_2"/>
    <property type="match status" value="1"/>
</dbReference>
<gene>
    <name evidence="2" type="ORF">H6P80_05770</name>
</gene>
<organism evidence="2 3">
    <name type="scientific">Parasphingopyxis marina</name>
    <dbReference type="NCBI Taxonomy" id="2761622"/>
    <lineage>
        <taxon>Bacteria</taxon>
        <taxon>Pseudomonadati</taxon>
        <taxon>Pseudomonadota</taxon>
        <taxon>Alphaproteobacteria</taxon>
        <taxon>Sphingomonadales</taxon>
        <taxon>Sphingomonadaceae</taxon>
        <taxon>Parasphingopyxis</taxon>
    </lineage>
</organism>
<dbReference type="EMBL" id="JACJVJ010000001">
    <property type="protein sequence ID" value="MBC2777126.1"/>
    <property type="molecule type" value="Genomic_DNA"/>
</dbReference>
<dbReference type="AlphaFoldDB" id="A0A842HVK1"/>
<dbReference type="RefSeq" id="WP_185800355.1">
    <property type="nucleotide sequence ID" value="NZ_JACJVJ010000001.1"/>
</dbReference>
<dbReference type="Proteomes" id="UP000564378">
    <property type="component" value="Unassembled WGS sequence"/>
</dbReference>
<evidence type="ECO:0000259" key="1">
    <source>
        <dbReference type="Pfam" id="PF19192"/>
    </source>
</evidence>
<proteinExistence type="predicted"/>